<proteinExistence type="predicted"/>
<reference evidence="3 4" key="1">
    <citation type="journal article" date="2012" name="J. Bacteriol.">
        <title>Draft Genome Sequence of the Extremely Halophilic Archaeon Halogranum salarium B-1T.</title>
        <authorList>
            <person name="Kim K.K."/>
            <person name="Lee K.C."/>
            <person name="Lee J.S."/>
        </authorList>
    </citation>
    <scope>NUCLEOTIDE SEQUENCE [LARGE SCALE GENOMIC DNA]</scope>
    <source>
        <strain evidence="3 4">B-1</strain>
    </source>
</reference>
<evidence type="ECO:0008006" key="5">
    <source>
        <dbReference type="Google" id="ProtNLM"/>
    </source>
</evidence>
<organism evidence="3 4">
    <name type="scientific">Halogranum salarium B-1</name>
    <dbReference type="NCBI Taxonomy" id="1210908"/>
    <lineage>
        <taxon>Archaea</taxon>
        <taxon>Methanobacteriati</taxon>
        <taxon>Methanobacteriota</taxon>
        <taxon>Stenosarchaea group</taxon>
        <taxon>Halobacteria</taxon>
        <taxon>Halobacteriales</taxon>
        <taxon>Haloferacaceae</taxon>
    </lineage>
</organism>
<evidence type="ECO:0000256" key="2">
    <source>
        <dbReference type="SAM" id="Phobius"/>
    </source>
</evidence>
<dbReference type="eggNOG" id="arCOG01744">
    <property type="taxonomic scope" value="Archaea"/>
</dbReference>
<comment type="caution">
    <text evidence="3">The sequence shown here is derived from an EMBL/GenBank/DDBJ whole genome shotgun (WGS) entry which is preliminary data.</text>
</comment>
<dbReference type="Proteomes" id="UP000007813">
    <property type="component" value="Unassembled WGS sequence"/>
</dbReference>
<keyword evidence="2" id="KW-0812">Transmembrane</keyword>
<dbReference type="RefSeq" id="WP_009365548.1">
    <property type="nucleotide sequence ID" value="NZ_ALJD01000002.1"/>
</dbReference>
<sequence length="188" mass="19686">MYLPGHLGIALLCSTPLAAFFQQSGLRRASQVGVLGFLVTASAPDVDLYLSAVPHRGITHTFVAATAVGLLFGVVAASTRLPALQSRRRDFTFGFAVGTLGISTHLAGDVITPMGIQPFAPLLDAHYTLNLVYASDPTANAGFLVAGVAAHMLSTAFVRSRVPSSTPTQPQTQVEPTTPLVETEPDLS</sequence>
<keyword evidence="2" id="KW-0472">Membrane</keyword>
<name>J3EZT7_9EURY</name>
<dbReference type="InterPro" id="IPR007404">
    <property type="entry name" value="YdjM-like"/>
</dbReference>
<evidence type="ECO:0000313" key="4">
    <source>
        <dbReference type="Proteomes" id="UP000007813"/>
    </source>
</evidence>
<evidence type="ECO:0000256" key="1">
    <source>
        <dbReference type="SAM" id="MobiDB-lite"/>
    </source>
</evidence>
<keyword evidence="2" id="KW-1133">Transmembrane helix</keyword>
<protein>
    <recommendedName>
        <fullName evidence="5">Membrane-bound metal-dependent hydrolase</fullName>
    </recommendedName>
</protein>
<dbReference type="EMBL" id="ALJD01000002">
    <property type="protein sequence ID" value="EJN61162.1"/>
    <property type="molecule type" value="Genomic_DNA"/>
</dbReference>
<dbReference type="OrthoDB" id="118042at2157"/>
<dbReference type="Pfam" id="PF04307">
    <property type="entry name" value="YdjM"/>
    <property type="match status" value="1"/>
</dbReference>
<accession>J3EZT7</accession>
<feature type="transmembrane region" description="Helical" evidence="2">
    <location>
        <begin position="91"/>
        <end position="108"/>
    </location>
</feature>
<gene>
    <name evidence="3" type="ORF">HSB1_02030</name>
</gene>
<feature type="transmembrane region" description="Helical" evidence="2">
    <location>
        <begin position="58"/>
        <end position="79"/>
    </location>
</feature>
<evidence type="ECO:0000313" key="3">
    <source>
        <dbReference type="EMBL" id="EJN61162.1"/>
    </source>
</evidence>
<dbReference type="AlphaFoldDB" id="J3EZT7"/>
<feature type="region of interest" description="Disordered" evidence="1">
    <location>
        <begin position="161"/>
        <end position="188"/>
    </location>
</feature>
<feature type="compositionally biased region" description="Low complexity" evidence="1">
    <location>
        <begin position="162"/>
        <end position="179"/>
    </location>
</feature>